<dbReference type="SUPFAM" id="SSF51246">
    <property type="entry name" value="Rudiment single hybrid motif"/>
    <property type="match status" value="1"/>
</dbReference>
<keyword evidence="1" id="KW-0456">Lyase</keyword>
<reference evidence="1 2" key="1">
    <citation type="submission" date="2014-01" db="EMBL/GenBank/DDBJ databases">
        <authorList>
            <person name="Dobos K."/>
            <person name="Lenaerts A."/>
            <person name="Ordway D."/>
            <person name="DeGroote M.A."/>
            <person name="Parker T."/>
            <person name="Sizemore C."/>
            <person name="Tallon L.J."/>
            <person name="Sadzewicz L.K."/>
            <person name="Sengamalay N."/>
            <person name="Fraser C.M."/>
            <person name="Hine E."/>
            <person name="Shefchek K.A."/>
            <person name="Das S.P."/>
            <person name="Tettelin H."/>
        </authorList>
    </citation>
    <scope>NUCLEOTIDE SEQUENCE [LARGE SCALE GENOMIC DNA]</scope>
    <source>
        <strain evidence="1 2">Harvey</strain>
    </source>
</reference>
<evidence type="ECO:0000313" key="1">
    <source>
        <dbReference type="EMBL" id="EUA93203.1"/>
    </source>
</evidence>
<dbReference type="EC" id="4.1.1.21" evidence="1"/>
<keyword evidence="2" id="KW-1185">Reference proteome</keyword>
<organism evidence="1 2">
    <name type="scientific">Mycobacterium ulcerans str. Harvey</name>
    <dbReference type="NCBI Taxonomy" id="1299332"/>
    <lineage>
        <taxon>Bacteria</taxon>
        <taxon>Bacillati</taxon>
        <taxon>Actinomycetota</taxon>
        <taxon>Actinomycetes</taxon>
        <taxon>Mycobacteriales</taxon>
        <taxon>Mycobacteriaceae</taxon>
        <taxon>Mycobacterium</taxon>
        <taxon>Mycobacterium ulcerans group</taxon>
    </lineage>
</organism>
<protein>
    <submittedName>
        <fullName evidence="1">Phosphoribosylaminoimidazole carboxylase, ATPase subunit domain protein</fullName>
        <ecNumber evidence="1">4.1.1.21</ecNumber>
    </submittedName>
</protein>
<sequence length="81" mass="9374">MMTNVWGGRATAMSLDERCTTFSPDARCRAPLRQDERPGRKVGHINFLVSTRRRCRLRERAELAAHWLSHGQWTDGWDPHG</sequence>
<dbReference type="Proteomes" id="UP000020681">
    <property type="component" value="Unassembled WGS sequence"/>
</dbReference>
<proteinExistence type="predicted"/>
<dbReference type="InterPro" id="IPR011054">
    <property type="entry name" value="Rudment_hybrid_motif"/>
</dbReference>
<dbReference type="GO" id="GO:0004638">
    <property type="term" value="F:phosphoribosylaminoimidazole carboxylase activity"/>
    <property type="evidence" value="ECO:0007669"/>
    <property type="project" value="UniProtKB-EC"/>
</dbReference>
<comment type="caution">
    <text evidence="1">The sequence shown here is derived from an EMBL/GenBank/DDBJ whole genome shotgun (WGS) entry which is preliminary data.</text>
</comment>
<evidence type="ECO:0000313" key="2">
    <source>
        <dbReference type="Proteomes" id="UP000020681"/>
    </source>
</evidence>
<dbReference type="EMBL" id="JAOL01000064">
    <property type="protein sequence ID" value="EUA93203.1"/>
    <property type="molecule type" value="Genomic_DNA"/>
</dbReference>
<accession>A0ABP3AQ38</accession>
<name>A0ABP3AQ38_MYCUL</name>
<gene>
    <name evidence="1" type="ORF">I551_0270</name>
</gene>